<dbReference type="Proteomes" id="UP000809273">
    <property type="component" value="Unassembled WGS sequence"/>
</dbReference>
<proteinExistence type="predicted"/>
<protein>
    <recommendedName>
        <fullName evidence="3">DNA-binding protein</fullName>
    </recommendedName>
</protein>
<organism evidence="1 2">
    <name type="scientific">Candidatus Zymogenus saltonus</name>
    <dbReference type="NCBI Taxonomy" id="2844893"/>
    <lineage>
        <taxon>Bacteria</taxon>
        <taxon>Deltaproteobacteria</taxon>
        <taxon>Candidatus Zymogenia</taxon>
        <taxon>Candidatus Zymogeniales</taxon>
        <taxon>Candidatus Zymogenaceae</taxon>
        <taxon>Candidatus Zymogenus</taxon>
    </lineage>
</organism>
<dbReference type="EMBL" id="JAFGIX010000090">
    <property type="protein sequence ID" value="MBN1574828.1"/>
    <property type="molecule type" value="Genomic_DNA"/>
</dbReference>
<evidence type="ECO:0000313" key="2">
    <source>
        <dbReference type="Proteomes" id="UP000809273"/>
    </source>
</evidence>
<dbReference type="AlphaFoldDB" id="A0A9D8KJW9"/>
<gene>
    <name evidence="1" type="ORF">JW984_16650</name>
</gene>
<dbReference type="InterPro" id="IPR009061">
    <property type="entry name" value="DNA-bd_dom_put_sf"/>
</dbReference>
<evidence type="ECO:0008006" key="3">
    <source>
        <dbReference type="Google" id="ProtNLM"/>
    </source>
</evidence>
<reference evidence="1" key="1">
    <citation type="journal article" date="2021" name="Environ. Microbiol.">
        <title>Genomic characterization of three novel Desulfobacterota classes expand the metabolic and phylogenetic diversity of the phylum.</title>
        <authorList>
            <person name="Murphy C.L."/>
            <person name="Biggerstaff J."/>
            <person name="Eichhorn A."/>
            <person name="Ewing E."/>
            <person name="Shahan R."/>
            <person name="Soriano D."/>
            <person name="Stewart S."/>
            <person name="VanMol K."/>
            <person name="Walker R."/>
            <person name="Walters P."/>
            <person name="Elshahed M.S."/>
            <person name="Youssef N.H."/>
        </authorList>
    </citation>
    <scope>NUCLEOTIDE SEQUENCE</scope>
    <source>
        <strain evidence="1">Zod_Metabat.24</strain>
    </source>
</reference>
<dbReference type="SUPFAM" id="SSF46955">
    <property type="entry name" value="Putative DNA-binding domain"/>
    <property type="match status" value="1"/>
</dbReference>
<sequence>MAKKKRTYNPNLIKTRHSYNLSEITQIYGIDIRTAYSWRKRGLKAIDENNRPYLFWGEEIRRFLDEKSKTKKHTLKPGEFFCTKCHAPRRSLNNKISIENTDRSLGKKSKQVYLKGICNVCGQTLYLFYSDKKLEQLLASGLIVKEHDTYLYGSGYSSVNIQLEKVNINEAKYQE</sequence>
<evidence type="ECO:0000313" key="1">
    <source>
        <dbReference type="EMBL" id="MBN1574828.1"/>
    </source>
</evidence>
<comment type="caution">
    <text evidence="1">The sequence shown here is derived from an EMBL/GenBank/DDBJ whole genome shotgun (WGS) entry which is preliminary data.</text>
</comment>
<name>A0A9D8KJW9_9DELT</name>
<reference evidence="1" key="2">
    <citation type="submission" date="2021-01" db="EMBL/GenBank/DDBJ databases">
        <authorList>
            <person name="Hahn C.R."/>
            <person name="Youssef N.H."/>
            <person name="Elshahed M."/>
        </authorList>
    </citation>
    <scope>NUCLEOTIDE SEQUENCE</scope>
    <source>
        <strain evidence="1">Zod_Metabat.24</strain>
    </source>
</reference>
<accession>A0A9D8KJW9</accession>